<evidence type="ECO:0000313" key="1">
    <source>
        <dbReference type="EMBL" id="VAV91330.1"/>
    </source>
</evidence>
<gene>
    <name evidence="1" type="ORF">MNBD_ALPHA07-2005</name>
</gene>
<sequence>MSLNPIRPWRNIYRRKCRQIHVGTVPVG</sequence>
<feature type="non-terminal residue" evidence="1">
    <location>
        <position position="28"/>
    </location>
</feature>
<dbReference type="GO" id="GO:0141197">
    <property type="term" value="F:4-hydroxy-3-methylbut-2-enyl-diphosphate synthase activity (flavodoxin)"/>
    <property type="evidence" value="ECO:0007669"/>
    <property type="project" value="UniProtKB-EC"/>
</dbReference>
<dbReference type="EC" id="1.17.7.3" evidence="1"/>
<accession>A0A3B0RED2</accession>
<dbReference type="AlphaFoldDB" id="A0A3B0RED2"/>
<dbReference type="EMBL" id="UOEG01000074">
    <property type="protein sequence ID" value="VAV91330.1"/>
    <property type="molecule type" value="Genomic_DNA"/>
</dbReference>
<proteinExistence type="predicted"/>
<keyword evidence="1" id="KW-0560">Oxidoreductase</keyword>
<name>A0A3B0RED2_9ZZZZ</name>
<reference evidence="1" key="1">
    <citation type="submission" date="2018-06" db="EMBL/GenBank/DDBJ databases">
        <authorList>
            <person name="Zhirakovskaya E."/>
        </authorList>
    </citation>
    <scope>NUCLEOTIDE SEQUENCE</scope>
</reference>
<organism evidence="1">
    <name type="scientific">hydrothermal vent metagenome</name>
    <dbReference type="NCBI Taxonomy" id="652676"/>
    <lineage>
        <taxon>unclassified sequences</taxon>
        <taxon>metagenomes</taxon>
        <taxon>ecological metagenomes</taxon>
    </lineage>
</organism>
<protein>
    <submittedName>
        <fullName evidence="1">(E)-4-hydroxy-3-methylbut-2-enyl-diphosphate synthase (Flavodoxin)</fullName>
        <ecNumber evidence="1">1.17.7.3</ecNumber>
    </submittedName>
</protein>